<protein>
    <submittedName>
        <fullName evidence="1">Uncharacterized protein</fullName>
    </submittedName>
</protein>
<gene>
    <name evidence="1" type="ORF">J2Z21_008741</name>
</gene>
<dbReference type="Proteomes" id="UP001519309">
    <property type="component" value="Unassembled WGS sequence"/>
</dbReference>
<accession>A0ABS4M7R9</accession>
<comment type="caution">
    <text evidence="1">The sequence shown here is derived from an EMBL/GenBank/DDBJ whole genome shotgun (WGS) entry which is preliminary data.</text>
</comment>
<evidence type="ECO:0000313" key="1">
    <source>
        <dbReference type="EMBL" id="MBP2055725.1"/>
    </source>
</evidence>
<organism evidence="1 2">
    <name type="scientific">Streptomyces griseochromogenes</name>
    <dbReference type="NCBI Taxonomy" id="68214"/>
    <lineage>
        <taxon>Bacteria</taxon>
        <taxon>Bacillati</taxon>
        <taxon>Actinomycetota</taxon>
        <taxon>Actinomycetes</taxon>
        <taxon>Kitasatosporales</taxon>
        <taxon>Streptomycetaceae</taxon>
        <taxon>Streptomyces</taxon>
    </lineage>
</organism>
<sequence>MPRGRVTLIRSGPSFHGRSVERAVGVDACAGPCKGIGRPVTGSHRRPAAECLRGLDLQRVNDGHPLTLPLPATYVIDRAGPIRRPLSVVTR</sequence>
<reference evidence="1 2" key="1">
    <citation type="submission" date="2021-03" db="EMBL/GenBank/DDBJ databases">
        <title>Genomic Encyclopedia of Type Strains, Phase IV (KMG-IV): sequencing the most valuable type-strain genomes for metagenomic binning, comparative biology and taxonomic classification.</title>
        <authorList>
            <person name="Goeker M."/>
        </authorList>
    </citation>
    <scope>NUCLEOTIDE SEQUENCE [LARGE SCALE GENOMIC DNA]</scope>
    <source>
        <strain evidence="1 2">DSM 40499</strain>
    </source>
</reference>
<proteinExistence type="predicted"/>
<name>A0ABS4M7R9_9ACTN</name>
<keyword evidence="2" id="KW-1185">Reference proteome</keyword>
<dbReference type="EMBL" id="JAGGLP010000033">
    <property type="protein sequence ID" value="MBP2055725.1"/>
    <property type="molecule type" value="Genomic_DNA"/>
</dbReference>
<evidence type="ECO:0000313" key="2">
    <source>
        <dbReference type="Proteomes" id="UP001519309"/>
    </source>
</evidence>